<feature type="domain" description="VIT" evidence="1">
    <location>
        <begin position="4"/>
        <end position="133"/>
    </location>
</feature>
<feature type="non-terminal residue" evidence="2">
    <location>
        <position position="1"/>
    </location>
</feature>
<organism evidence="2 3">
    <name type="scientific">Fasciolopsis buskii</name>
    <dbReference type="NCBI Taxonomy" id="27845"/>
    <lineage>
        <taxon>Eukaryota</taxon>
        <taxon>Metazoa</taxon>
        <taxon>Spiralia</taxon>
        <taxon>Lophotrochozoa</taxon>
        <taxon>Platyhelminthes</taxon>
        <taxon>Trematoda</taxon>
        <taxon>Digenea</taxon>
        <taxon>Plagiorchiida</taxon>
        <taxon>Echinostomata</taxon>
        <taxon>Echinostomatoidea</taxon>
        <taxon>Fasciolidae</taxon>
        <taxon>Fasciolopsis</taxon>
    </lineage>
</organism>
<dbReference type="InterPro" id="IPR036465">
    <property type="entry name" value="vWFA_dom_sf"/>
</dbReference>
<gene>
    <name evidence="2" type="ORF">FBUS_05217</name>
</gene>
<dbReference type="PANTHER" id="PTHR45737:SF6">
    <property type="entry name" value="VON WILLEBRAND FACTOR A DOMAIN-CONTAINING PROTEIN 5A"/>
    <property type="match status" value="1"/>
</dbReference>
<dbReference type="AlphaFoldDB" id="A0A8E0RYI1"/>
<evidence type="ECO:0000313" key="2">
    <source>
        <dbReference type="EMBL" id="KAA0196382.1"/>
    </source>
</evidence>
<dbReference type="SUPFAM" id="SSF53300">
    <property type="entry name" value="vWA-like"/>
    <property type="match status" value="1"/>
</dbReference>
<protein>
    <recommendedName>
        <fullName evidence="1">VIT domain-containing protein</fullName>
    </recommendedName>
</protein>
<proteinExistence type="predicted"/>
<keyword evidence="3" id="KW-1185">Reference proteome</keyword>
<sequence length="338" mass="37225">ADDGKVGLVCAGNEEESVPLTRVSVSCTVINLTANVSTTCTYKNNSDHQVDAKFVFPLNNVAVYSFEARMGDYRLVAKCRPREEAKVTYDQALATGHTTFMAEQDEHNDDVFQIRIGNIPSQATVFIVLKYVGHLDVENVVVDKKNHSRAIFTLPAALTPRYKPDYNKGKEGYENGSVSGGICPYTISFSANVMMSLKIASVTAADDVYNVEWDSFDHRRAKVALLSEFEADHDLQMIILTEGKIESFAAVEMGGTDDPNILGKACIMAQFMPDFSAIAKVQDVKSEVIFVVDRSGYMHGQNIKFAADSLLLLLKGLPKGCRFQIISYGDMNTALFPE</sequence>
<dbReference type="Gene3D" id="3.40.50.410">
    <property type="entry name" value="von Willebrand factor, type A domain"/>
    <property type="match status" value="1"/>
</dbReference>
<comment type="caution">
    <text evidence="2">The sequence shown here is derived from an EMBL/GenBank/DDBJ whole genome shotgun (WGS) entry which is preliminary data.</text>
</comment>
<dbReference type="OrthoDB" id="1729737at2759"/>
<dbReference type="InterPro" id="IPR013694">
    <property type="entry name" value="VIT"/>
</dbReference>
<dbReference type="Proteomes" id="UP000728185">
    <property type="component" value="Unassembled WGS sequence"/>
</dbReference>
<evidence type="ECO:0000313" key="3">
    <source>
        <dbReference type="Proteomes" id="UP000728185"/>
    </source>
</evidence>
<accession>A0A8E0RYI1</accession>
<dbReference type="PANTHER" id="PTHR45737">
    <property type="entry name" value="VON WILLEBRAND FACTOR A DOMAIN-CONTAINING PROTEIN 5A"/>
    <property type="match status" value="1"/>
</dbReference>
<evidence type="ECO:0000259" key="1">
    <source>
        <dbReference type="PROSITE" id="PS51468"/>
    </source>
</evidence>
<dbReference type="Pfam" id="PF08487">
    <property type="entry name" value="VIT"/>
    <property type="match status" value="1"/>
</dbReference>
<reference evidence="2" key="1">
    <citation type="submission" date="2019-05" db="EMBL/GenBank/DDBJ databases">
        <title>Annotation for the trematode Fasciolopsis buski.</title>
        <authorList>
            <person name="Choi Y.-J."/>
        </authorList>
    </citation>
    <scope>NUCLEOTIDE SEQUENCE</scope>
    <source>
        <strain evidence="2">HT</strain>
        <tissue evidence="2">Whole worm</tissue>
    </source>
</reference>
<dbReference type="PROSITE" id="PS51468">
    <property type="entry name" value="VIT"/>
    <property type="match status" value="1"/>
</dbReference>
<name>A0A8E0RYI1_9TREM</name>
<dbReference type="SMART" id="SM00609">
    <property type="entry name" value="VIT"/>
    <property type="match status" value="1"/>
</dbReference>
<dbReference type="EMBL" id="LUCM01003059">
    <property type="protein sequence ID" value="KAA0196382.1"/>
    <property type="molecule type" value="Genomic_DNA"/>
</dbReference>